<dbReference type="InterPro" id="IPR029063">
    <property type="entry name" value="SAM-dependent_MTases_sf"/>
</dbReference>
<dbReference type="GO" id="GO:0016020">
    <property type="term" value="C:membrane"/>
    <property type="evidence" value="ECO:0007669"/>
    <property type="project" value="UniProtKB-SubCell"/>
</dbReference>
<evidence type="ECO:0000256" key="5">
    <source>
        <dbReference type="ARBA" id="ARBA00022692"/>
    </source>
</evidence>
<dbReference type="EMBL" id="JANPWZ010000440">
    <property type="protein sequence ID" value="KAJ3577063.1"/>
    <property type="molecule type" value="Genomic_DNA"/>
</dbReference>
<evidence type="ECO:0000256" key="1">
    <source>
        <dbReference type="ARBA" id="ARBA00004141"/>
    </source>
</evidence>
<protein>
    <recommendedName>
        <fullName evidence="8">Wax synthase domain-containing protein</fullName>
    </recommendedName>
</protein>
<evidence type="ECO:0000256" key="6">
    <source>
        <dbReference type="ARBA" id="ARBA00022989"/>
    </source>
</evidence>
<evidence type="ECO:0000256" key="2">
    <source>
        <dbReference type="ARBA" id="ARBA00005179"/>
    </source>
</evidence>
<dbReference type="GO" id="GO:0006629">
    <property type="term" value="P:lipid metabolic process"/>
    <property type="evidence" value="ECO:0007669"/>
    <property type="project" value="InterPro"/>
</dbReference>
<dbReference type="SUPFAM" id="SSF53335">
    <property type="entry name" value="S-adenosyl-L-methionine-dependent methyltransferases"/>
    <property type="match status" value="1"/>
</dbReference>
<evidence type="ECO:0000313" key="10">
    <source>
        <dbReference type="Proteomes" id="UP001148614"/>
    </source>
</evidence>
<dbReference type="Pfam" id="PF13813">
    <property type="entry name" value="MBOAT_2"/>
    <property type="match status" value="1"/>
</dbReference>
<comment type="subcellular location">
    <subcellularLocation>
        <location evidence="1">Membrane</location>
        <topology evidence="1">Multi-pass membrane protein</topology>
    </subcellularLocation>
</comment>
<evidence type="ECO:0000313" key="9">
    <source>
        <dbReference type="EMBL" id="KAJ3577063.1"/>
    </source>
</evidence>
<dbReference type="Gene3D" id="3.40.50.150">
    <property type="entry name" value="Vaccinia Virus protein VP39"/>
    <property type="match status" value="1"/>
</dbReference>
<organism evidence="9 10">
    <name type="scientific">Xylaria arbuscula</name>
    <dbReference type="NCBI Taxonomy" id="114810"/>
    <lineage>
        <taxon>Eukaryota</taxon>
        <taxon>Fungi</taxon>
        <taxon>Dikarya</taxon>
        <taxon>Ascomycota</taxon>
        <taxon>Pezizomycotina</taxon>
        <taxon>Sordariomycetes</taxon>
        <taxon>Xylariomycetidae</taxon>
        <taxon>Xylariales</taxon>
        <taxon>Xylariaceae</taxon>
        <taxon>Xylaria</taxon>
    </lineage>
</organism>
<keyword evidence="7" id="KW-0472">Membrane</keyword>
<gene>
    <name evidence="9" type="ORF">NPX13_g3507</name>
</gene>
<dbReference type="InterPro" id="IPR032805">
    <property type="entry name" value="Wax_synthase_dom"/>
</dbReference>
<dbReference type="Proteomes" id="UP001148614">
    <property type="component" value="Unassembled WGS sequence"/>
</dbReference>
<sequence>MANHTALEDGLNARSGANDIFKEPDGSIVPHILLYVVQLVALISPRFAGRRYIFSGILLGLLIQVQLHPRFTKDIGTAQPFCIQWSFLLATLEKLLLSGDEGPEAHFWREDVGKKEAESYPAFGMRKLSWATMLLINQRGIGWNHQVKNVPRSKTTDKFTFLRNQFFQFVKSFVLADLCFHLGIHFFYTNPETGVVGDIDSSYITLKYACPGWSFSTIFVFAATPYFALSAQYALLSFVCVALGLGSPDDWPPIFNPISEAITIRSFWGNYWHQLIRRPLSTWSNALVDMLGIQHGTNLSSYTQLWFSFLVSGYFHASSHLILPQPINVTAAETAYPIFFFFVLQATAITFEDFVKCAWCKGLGKGEGGSKWRSALGYAWVIGWLWYGESYTKPYSKVMIASPENQELAAPSYFFPVNNDEAERLMAQHLVLIDALDGHLVLPRIDLMQPGLKILDSGTADGHWISELRKKLPNPSIHTYIGTDINPALFPKTLPPDTSFSVHNIAHEWPADMESTFDLVHQRLTLPGAAPTPLSQVVCQLYGLLKPGGWIQLVEAEQEGPDSGPVFQEFLDLVRGLFTVTGAGWHYAREMRGWLEEAGAMDVEECVVDMAFGAKNPNKELAEMSALCTAKAMNGLVEHAKKAPGLQTSVLAEKLDTLGERLLDELVEKGAYYRIRCVWGKKPDTHDPM</sequence>
<keyword evidence="5" id="KW-0812">Transmembrane</keyword>
<comment type="similarity">
    <text evidence="3">Belongs to the wax synthase family.</text>
</comment>
<keyword evidence="4" id="KW-0808">Transferase</keyword>
<comment type="pathway">
    <text evidence="2">Secondary metabolite biosynthesis.</text>
</comment>
<accession>A0A9W8NIL9</accession>
<dbReference type="PANTHER" id="PTHR31595:SF57">
    <property type="entry name" value="OS04G0481900 PROTEIN"/>
    <property type="match status" value="1"/>
</dbReference>
<comment type="caution">
    <text evidence="9">The sequence shown here is derived from an EMBL/GenBank/DDBJ whole genome shotgun (WGS) entry which is preliminary data.</text>
</comment>
<dbReference type="PANTHER" id="PTHR31595">
    <property type="entry name" value="LONG-CHAIN-ALCOHOL O-FATTY-ACYLTRANSFERASE 3-RELATED"/>
    <property type="match status" value="1"/>
</dbReference>
<evidence type="ECO:0000256" key="7">
    <source>
        <dbReference type="ARBA" id="ARBA00023136"/>
    </source>
</evidence>
<keyword evidence="10" id="KW-1185">Reference proteome</keyword>
<evidence type="ECO:0000256" key="3">
    <source>
        <dbReference type="ARBA" id="ARBA00007282"/>
    </source>
</evidence>
<feature type="domain" description="Wax synthase" evidence="8">
    <location>
        <begin position="251"/>
        <end position="340"/>
    </location>
</feature>
<dbReference type="GO" id="GO:0008374">
    <property type="term" value="F:O-acyltransferase activity"/>
    <property type="evidence" value="ECO:0007669"/>
    <property type="project" value="InterPro"/>
</dbReference>
<keyword evidence="6" id="KW-1133">Transmembrane helix</keyword>
<dbReference type="VEuPathDB" id="FungiDB:F4678DRAFT_474476"/>
<dbReference type="Pfam" id="PF13489">
    <property type="entry name" value="Methyltransf_23"/>
    <property type="match status" value="1"/>
</dbReference>
<reference evidence="9" key="1">
    <citation type="submission" date="2022-07" db="EMBL/GenBank/DDBJ databases">
        <title>Genome Sequence of Xylaria arbuscula.</title>
        <authorList>
            <person name="Buettner E."/>
        </authorList>
    </citation>
    <scope>NUCLEOTIDE SEQUENCE</scope>
    <source>
        <strain evidence="9">VT107</strain>
    </source>
</reference>
<evidence type="ECO:0000259" key="8">
    <source>
        <dbReference type="Pfam" id="PF13813"/>
    </source>
</evidence>
<proteinExistence type="inferred from homology"/>
<name>A0A9W8NIL9_9PEZI</name>
<dbReference type="InterPro" id="IPR044851">
    <property type="entry name" value="Wax_synthase"/>
</dbReference>
<evidence type="ECO:0000256" key="4">
    <source>
        <dbReference type="ARBA" id="ARBA00022679"/>
    </source>
</evidence>
<dbReference type="AlphaFoldDB" id="A0A9W8NIL9"/>